<sequence>IGSTQPLKTLKLSVYAAAKFGAKQFLKTVFESKAGRKVFNAYKDHPPLPEVIAWKYGHEETANYLEDITIRFSREANFFPEERQEIDWQELIALSDEAKENQELCKCIACDDENHRAECDVIIDTGYLGDTETSSSTMSSPSRSDSEID</sequence>
<dbReference type="EMBL" id="CALNXK010000026">
    <property type="protein sequence ID" value="CAH3113361.1"/>
    <property type="molecule type" value="Genomic_DNA"/>
</dbReference>
<accession>A0ABN8NP75</accession>
<name>A0ABN8NP75_9CNID</name>
<reference evidence="2 3" key="1">
    <citation type="submission" date="2022-05" db="EMBL/GenBank/DDBJ databases">
        <authorList>
            <consortium name="Genoscope - CEA"/>
            <person name="William W."/>
        </authorList>
    </citation>
    <scope>NUCLEOTIDE SEQUENCE [LARGE SCALE GENOMIC DNA]</scope>
</reference>
<keyword evidence="3" id="KW-1185">Reference proteome</keyword>
<organism evidence="2 3">
    <name type="scientific">Porites lobata</name>
    <dbReference type="NCBI Taxonomy" id="104759"/>
    <lineage>
        <taxon>Eukaryota</taxon>
        <taxon>Metazoa</taxon>
        <taxon>Cnidaria</taxon>
        <taxon>Anthozoa</taxon>
        <taxon>Hexacorallia</taxon>
        <taxon>Scleractinia</taxon>
        <taxon>Fungiina</taxon>
        <taxon>Poritidae</taxon>
        <taxon>Porites</taxon>
    </lineage>
</organism>
<evidence type="ECO:0000313" key="3">
    <source>
        <dbReference type="Proteomes" id="UP001159405"/>
    </source>
</evidence>
<evidence type="ECO:0000256" key="1">
    <source>
        <dbReference type="SAM" id="MobiDB-lite"/>
    </source>
</evidence>
<feature type="non-terminal residue" evidence="2">
    <location>
        <position position="149"/>
    </location>
</feature>
<protein>
    <submittedName>
        <fullName evidence="2">Uncharacterized protein</fullName>
    </submittedName>
</protein>
<feature type="compositionally biased region" description="Low complexity" evidence="1">
    <location>
        <begin position="131"/>
        <end position="143"/>
    </location>
</feature>
<proteinExistence type="predicted"/>
<feature type="region of interest" description="Disordered" evidence="1">
    <location>
        <begin position="130"/>
        <end position="149"/>
    </location>
</feature>
<feature type="non-terminal residue" evidence="2">
    <location>
        <position position="1"/>
    </location>
</feature>
<evidence type="ECO:0000313" key="2">
    <source>
        <dbReference type="EMBL" id="CAH3113361.1"/>
    </source>
</evidence>
<dbReference type="Proteomes" id="UP001159405">
    <property type="component" value="Unassembled WGS sequence"/>
</dbReference>
<gene>
    <name evidence="2" type="ORF">PLOB_00022184</name>
</gene>
<comment type="caution">
    <text evidence="2">The sequence shown here is derived from an EMBL/GenBank/DDBJ whole genome shotgun (WGS) entry which is preliminary data.</text>
</comment>